<dbReference type="Proteomes" id="UP000305778">
    <property type="component" value="Unassembled WGS sequence"/>
</dbReference>
<proteinExistence type="predicted"/>
<sequence>MRKVLTAAALAATAIIPVAAAPATAAGSAADKCNAGEFCLWGRTNFGGPRQLHELDGTAIESCVVLPESEPARSFVNRTGRPVTTYQSATCASEAEFDTYPSGTLVPESPYTVRAFKIWER</sequence>
<dbReference type="EMBL" id="SUMC01000003">
    <property type="protein sequence ID" value="TKA12814.1"/>
    <property type="molecule type" value="Genomic_DNA"/>
</dbReference>
<dbReference type="Pfam" id="PF03995">
    <property type="entry name" value="Inhibitor_I36"/>
    <property type="match status" value="1"/>
</dbReference>
<dbReference type="RefSeq" id="WP_136722290.1">
    <property type="nucleotide sequence ID" value="NZ_JAOPYF010000394.1"/>
</dbReference>
<organism evidence="2 3">
    <name type="scientific">Actinacidiphila oryziradicis</name>
    <dbReference type="NCBI Taxonomy" id="2571141"/>
    <lineage>
        <taxon>Bacteria</taxon>
        <taxon>Bacillati</taxon>
        <taxon>Actinomycetota</taxon>
        <taxon>Actinomycetes</taxon>
        <taxon>Kitasatosporales</taxon>
        <taxon>Streptomycetaceae</taxon>
        <taxon>Actinacidiphila</taxon>
    </lineage>
</organism>
<evidence type="ECO:0000256" key="1">
    <source>
        <dbReference type="SAM" id="SignalP"/>
    </source>
</evidence>
<evidence type="ECO:0008006" key="4">
    <source>
        <dbReference type="Google" id="ProtNLM"/>
    </source>
</evidence>
<evidence type="ECO:0000313" key="3">
    <source>
        <dbReference type="Proteomes" id="UP000305778"/>
    </source>
</evidence>
<dbReference type="OrthoDB" id="5196292at2"/>
<protein>
    <recommendedName>
        <fullName evidence="4">Peptidase inhibitor family I36</fullName>
    </recommendedName>
</protein>
<gene>
    <name evidence="2" type="ORF">FCI23_04465</name>
</gene>
<accession>A0A4U0SRN4</accession>
<keyword evidence="1" id="KW-0732">Signal</keyword>
<name>A0A4U0SRN4_9ACTN</name>
<dbReference type="AlphaFoldDB" id="A0A4U0SRN4"/>
<feature type="chain" id="PRO_5038677676" description="Peptidase inhibitor family I36" evidence="1">
    <location>
        <begin position="21"/>
        <end position="121"/>
    </location>
</feature>
<keyword evidence="3" id="KW-1185">Reference proteome</keyword>
<comment type="caution">
    <text evidence="2">The sequence shown here is derived from an EMBL/GenBank/DDBJ whole genome shotgun (WGS) entry which is preliminary data.</text>
</comment>
<evidence type="ECO:0000313" key="2">
    <source>
        <dbReference type="EMBL" id="TKA12814.1"/>
    </source>
</evidence>
<reference evidence="2 3" key="1">
    <citation type="submission" date="2019-04" db="EMBL/GenBank/DDBJ databases">
        <title>Streptomyces oryziradicis sp. nov., a novel actinomycete isolated from rhizosphere soil of rice (Oryza sativa L.).</title>
        <authorList>
            <person name="Li C."/>
        </authorList>
    </citation>
    <scope>NUCLEOTIDE SEQUENCE [LARGE SCALE GENOMIC DNA]</scope>
    <source>
        <strain evidence="2 3">NEAU-C40</strain>
    </source>
</reference>
<feature type="signal peptide" evidence="1">
    <location>
        <begin position="1"/>
        <end position="20"/>
    </location>
</feature>